<sequence length="187" mass="20727">MRLDWPQPSLGVCLLLLLRYVKASLPTAPPAAVASTSVYPDHETMVARMTKINEILDEARFGKSRPGRRYDTETMLMRPEEEGTGDGLLQGDYSSHHPWGVDDEDLMDGSGSGAASDHTDVAEYADIGTPVWPEEPVQSKPPAKEKPLWTASETHPEDQSPAAKTASQRQWWSALAFALFVFAFVRW</sequence>
<evidence type="ECO:0000313" key="3">
    <source>
        <dbReference type="Proteomes" id="UP000887566"/>
    </source>
</evidence>
<feature type="signal peptide" evidence="2">
    <location>
        <begin position="1"/>
        <end position="23"/>
    </location>
</feature>
<keyword evidence="2" id="KW-0732">Signal</keyword>
<evidence type="ECO:0000256" key="1">
    <source>
        <dbReference type="SAM" id="MobiDB-lite"/>
    </source>
</evidence>
<organism evidence="3 4">
    <name type="scientific">Plectus sambesii</name>
    <dbReference type="NCBI Taxonomy" id="2011161"/>
    <lineage>
        <taxon>Eukaryota</taxon>
        <taxon>Metazoa</taxon>
        <taxon>Ecdysozoa</taxon>
        <taxon>Nematoda</taxon>
        <taxon>Chromadorea</taxon>
        <taxon>Plectida</taxon>
        <taxon>Plectina</taxon>
        <taxon>Plectoidea</taxon>
        <taxon>Plectidae</taxon>
        <taxon>Plectus</taxon>
    </lineage>
</organism>
<evidence type="ECO:0000256" key="2">
    <source>
        <dbReference type="SAM" id="SignalP"/>
    </source>
</evidence>
<keyword evidence="3" id="KW-1185">Reference proteome</keyword>
<feature type="region of interest" description="Disordered" evidence="1">
    <location>
        <begin position="130"/>
        <end position="165"/>
    </location>
</feature>
<dbReference type="WBParaSite" id="PSAMB.scaffold144size73127.g2490.t1">
    <property type="protein sequence ID" value="PSAMB.scaffold144size73127.g2490.t1"/>
    <property type="gene ID" value="PSAMB.scaffold144size73127.g2490"/>
</dbReference>
<dbReference type="AlphaFoldDB" id="A0A914V1N9"/>
<feature type="chain" id="PRO_5036834221" evidence="2">
    <location>
        <begin position="24"/>
        <end position="187"/>
    </location>
</feature>
<reference evidence="4" key="1">
    <citation type="submission" date="2022-11" db="UniProtKB">
        <authorList>
            <consortium name="WormBaseParasite"/>
        </authorList>
    </citation>
    <scope>IDENTIFICATION</scope>
</reference>
<protein>
    <submittedName>
        <fullName evidence="4">Uncharacterized protein</fullName>
    </submittedName>
</protein>
<dbReference type="Proteomes" id="UP000887566">
    <property type="component" value="Unplaced"/>
</dbReference>
<proteinExistence type="predicted"/>
<accession>A0A914V1N9</accession>
<name>A0A914V1N9_9BILA</name>
<feature type="region of interest" description="Disordered" evidence="1">
    <location>
        <begin position="81"/>
        <end position="117"/>
    </location>
</feature>
<evidence type="ECO:0000313" key="4">
    <source>
        <dbReference type="WBParaSite" id="PSAMB.scaffold144size73127.g2490.t1"/>
    </source>
</evidence>